<evidence type="ECO:0000256" key="7">
    <source>
        <dbReference type="ARBA" id="ARBA00022598"/>
    </source>
</evidence>
<evidence type="ECO:0000256" key="6">
    <source>
        <dbReference type="ARBA" id="ARBA00022490"/>
    </source>
</evidence>
<evidence type="ECO:0000256" key="14">
    <source>
        <dbReference type="ARBA" id="ARBA00049057"/>
    </source>
</evidence>
<dbReference type="FunFam" id="3.90.650.10:FF:000011">
    <property type="entry name" value="Phosphoribosylformylglycinamidine cyclo-ligase"/>
    <property type="match status" value="1"/>
</dbReference>
<evidence type="ECO:0000256" key="2">
    <source>
        <dbReference type="ARBA" id="ARBA00004686"/>
    </source>
</evidence>
<evidence type="ECO:0000256" key="15">
    <source>
        <dbReference type="HAMAP-Rule" id="MF_00741"/>
    </source>
</evidence>
<keyword evidence="10 15" id="KW-0067">ATP-binding</keyword>
<dbReference type="EC" id="6.3.3.1" evidence="4 15"/>
<protein>
    <recommendedName>
        <fullName evidence="5 15">Phosphoribosylformylglycinamidine cyclo-ligase</fullName>
        <ecNumber evidence="4 15">6.3.3.1</ecNumber>
    </recommendedName>
    <alternativeName>
        <fullName evidence="12 15">AIR synthase</fullName>
    </alternativeName>
    <alternativeName>
        <fullName evidence="13 15">AIRS</fullName>
    </alternativeName>
    <alternativeName>
        <fullName evidence="11 15">Phosphoribosyl-aminoimidazole synthetase</fullName>
    </alternativeName>
</protein>
<comment type="caution">
    <text evidence="18">The sequence shown here is derived from an EMBL/GenBank/DDBJ whole genome shotgun (WGS) entry which is preliminary data.</text>
</comment>
<dbReference type="GO" id="GO:0046084">
    <property type="term" value="P:adenine biosynthetic process"/>
    <property type="evidence" value="ECO:0007669"/>
    <property type="project" value="TreeGrafter"/>
</dbReference>
<comment type="catalytic activity">
    <reaction evidence="14 15">
        <text>2-formamido-N(1)-(5-O-phospho-beta-D-ribosyl)acetamidine + ATP = 5-amino-1-(5-phospho-beta-D-ribosyl)imidazole + ADP + phosphate + H(+)</text>
        <dbReference type="Rhea" id="RHEA:23032"/>
        <dbReference type="ChEBI" id="CHEBI:15378"/>
        <dbReference type="ChEBI" id="CHEBI:30616"/>
        <dbReference type="ChEBI" id="CHEBI:43474"/>
        <dbReference type="ChEBI" id="CHEBI:137981"/>
        <dbReference type="ChEBI" id="CHEBI:147287"/>
        <dbReference type="ChEBI" id="CHEBI:456216"/>
        <dbReference type="EC" id="6.3.3.1"/>
    </reaction>
</comment>
<evidence type="ECO:0000313" key="18">
    <source>
        <dbReference type="EMBL" id="RDU66965.1"/>
    </source>
</evidence>
<dbReference type="CDD" id="cd02196">
    <property type="entry name" value="PurM"/>
    <property type="match status" value="1"/>
</dbReference>
<evidence type="ECO:0000256" key="13">
    <source>
        <dbReference type="ARBA" id="ARBA00033093"/>
    </source>
</evidence>
<dbReference type="Gene3D" id="3.90.650.10">
    <property type="entry name" value="PurM-like C-terminal domain"/>
    <property type="match status" value="1"/>
</dbReference>
<dbReference type="GO" id="GO:0005829">
    <property type="term" value="C:cytosol"/>
    <property type="evidence" value="ECO:0007669"/>
    <property type="project" value="TreeGrafter"/>
</dbReference>
<dbReference type="RefSeq" id="WP_115542260.1">
    <property type="nucleotide sequence ID" value="NZ_NXLQ01000002.1"/>
</dbReference>
<dbReference type="UniPathway" id="UPA00074">
    <property type="reaction ID" value="UER00129"/>
</dbReference>
<dbReference type="InterPro" id="IPR036921">
    <property type="entry name" value="PurM-like_N_sf"/>
</dbReference>
<keyword evidence="19" id="KW-1185">Reference proteome</keyword>
<dbReference type="Pfam" id="PF02769">
    <property type="entry name" value="AIRS_C"/>
    <property type="match status" value="1"/>
</dbReference>
<keyword evidence="9 15" id="KW-0658">Purine biosynthesis</keyword>
<dbReference type="EMBL" id="NXLQ01000002">
    <property type="protein sequence ID" value="RDU66965.1"/>
    <property type="molecule type" value="Genomic_DNA"/>
</dbReference>
<dbReference type="InterPro" id="IPR036676">
    <property type="entry name" value="PurM-like_C_sf"/>
</dbReference>
<dbReference type="SUPFAM" id="SSF55326">
    <property type="entry name" value="PurM N-terminal domain-like"/>
    <property type="match status" value="1"/>
</dbReference>
<evidence type="ECO:0000256" key="3">
    <source>
        <dbReference type="ARBA" id="ARBA00010280"/>
    </source>
</evidence>
<dbReference type="SUPFAM" id="SSF56042">
    <property type="entry name" value="PurM C-terminal domain-like"/>
    <property type="match status" value="1"/>
</dbReference>
<organism evidence="18 19">
    <name type="scientific">Helicobacter didelphidarum</name>
    <dbReference type="NCBI Taxonomy" id="2040648"/>
    <lineage>
        <taxon>Bacteria</taxon>
        <taxon>Pseudomonadati</taxon>
        <taxon>Campylobacterota</taxon>
        <taxon>Epsilonproteobacteria</taxon>
        <taxon>Campylobacterales</taxon>
        <taxon>Helicobacteraceae</taxon>
        <taxon>Helicobacter</taxon>
    </lineage>
</organism>
<evidence type="ECO:0000259" key="17">
    <source>
        <dbReference type="Pfam" id="PF02769"/>
    </source>
</evidence>
<dbReference type="Gene3D" id="3.30.1330.10">
    <property type="entry name" value="PurM-like, N-terminal domain"/>
    <property type="match status" value="1"/>
</dbReference>
<dbReference type="OrthoDB" id="9777881at2"/>
<evidence type="ECO:0000256" key="10">
    <source>
        <dbReference type="ARBA" id="ARBA00022840"/>
    </source>
</evidence>
<keyword evidence="6 15" id="KW-0963">Cytoplasm</keyword>
<reference evidence="18 19" key="1">
    <citation type="submission" date="2018-04" db="EMBL/GenBank/DDBJ databases">
        <title>Novel Campyloabacter and Helicobacter Species and Strains.</title>
        <authorList>
            <person name="Mannion A.J."/>
            <person name="Shen Z."/>
            <person name="Fox J.G."/>
        </authorList>
    </citation>
    <scope>NUCLEOTIDE SEQUENCE [LARGE SCALE GENOMIC DNA]</scope>
    <source>
        <strain evidence="18 19">MIT 17-337</strain>
    </source>
</reference>
<dbReference type="HAMAP" id="MF_00741">
    <property type="entry name" value="AIRS"/>
    <property type="match status" value="1"/>
</dbReference>
<accession>A0A3D8IPW6</accession>
<evidence type="ECO:0000256" key="8">
    <source>
        <dbReference type="ARBA" id="ARBA00022741"/>
    </source>
</evidence>
<dbReference type="Pfam" id="PF00586">
    <property type="entry name" value="AIRS"/>
    <property type="match status" value="1"/>
</dbReference>
<evidence type="ECO:0000256" key="5">
    <source>
        <dbReference type="ARBA" id="ARBA00020367"/>
    </source>
</evidence>
<evidence type="ECO:0000256" key="12">
    <source>
        <dbReference type="ARBA" id="ARBA00032931"/>
    </source>
</evidence>
<dbReference type="GO" id="GO:0004641">
    <property type="term" value="F:phosphoribosylformylglycinamidine cyclo-ligase activity"/>
    <property type="evidence" value="ECO:0007669"/>
    <property type="project" value="UniProtKB-UniRule"/>
</dbReference>
<keyword evidence="8 15" id="KW-0547">Nucleotide-binding</keyword>
<evidence type="ECO:0000313" key="19">
    <source>
        <dbReference type="Proteomes" id="UP000256379"/>
    </source>
</evidence>
<dbReference type="PANTHER" id="PTHR10520:SF12">
    <property type="entry name" value="TRIFUNCTIONAL PURINE BIOSYNTHETIC PROTEIN ADENOSINE-3"/>
    <property type="match status" value="1"/>
</dbReference>
<dbReference type="InterPro" id="IPR010918">
    <property type="entry name" value="PurM-like_C_dom"/>
</dbReference>
<dbReference type="GO" id="GO:0004637">
    <property type="term" value="F:phosphoribosylamine-glycine ligase activity"/>
    <property type="evidence" value="ECO:0007669"/>
    <property type="project" value="TreeGrafter"/>
</dbReference>
<evidence type="ECO:0000256" key="4">
    <source>
        <dbReference type="ARBA" id="ARBA00013047"/>
    </source>
</evidence>
<feature type="domain" description="PurM-like C-terminal" evidence="17">
    <location>
        <begin position="173"/>
        <end position="334"/>
    </location>
</feature>
<dbReference type="GO" id="GO:0005524">
    <property type="term" value="F:ATP binding"/>
    <property type="evidence" value="ECO:0007669"/>
    <property type="project" value="UniProtKB-KW"/>
</dbReference>
<proteinExistence type="inferred from homology"/>
<gene>
    <name evidence="15" type="primary">purM</name>
    <name evidence="18" type="ORF">CQA53_01490</name>
</gene>
<dbReference type="NCBIfam" id="TIGR00878">
    <property type="entry name" value="purM"/>
    <property type="match status" value="1"/>
</dbReference>
<dbReference type="AlphaFoldDB" id="A0A3D8IPW6"/>
<comment type="pathway">
    <text evidence="2 15">Purine metabolism; IMP biosynthesis via de novo pathway; 5-amino-1-(5-phospho-D-ribosyl)imidazole from N(2)-formyl-N(1)-(5-phospho-D-ribosyl)glycinamide: step 2/2.</text>
</comment>
<name>A0A3D8IPW6_9HELI</name>
<dbReference type="InterPro" id="IPR004733">
    <property type="entry name" value="PurM_cligase"/>
</dbReference>
<feature type="domain" description="PurM-like N-terminal" evidence="16">
    <location>
        <begin position="57"/>
        <end position="161"/>
    </location>
</feature>
<dbReference type="GO" id="GO:0006189">
    <property type="term" value="P:'de novo' IMP biosynthetic process"/>
    <property type="evidence" value="ECO:0007669"/>
    <property type="project" value="UniProtKB-UniRule"/>
</dbReference>
<evidence type="ECO:0000259" key="16">
    <source>
        <dbReference type="Pfam" id="PF00586"/>
    </source>
</evidence>
<dbReference type="Proteomes" id="UP000256379">
    <property type="component" value="Unassembled WGS sequence"/>
</dbReference>
<sequence length="336" mass="36912">METLKYKDFGVDIDSGNDFVKILKPLVQNTFNPNVLGGLGGFSGCFEIPKGYKNPILCAATDGVGSKLSLAIEYNKLESIGIDLVAMCVNDLICDFAKPMFFLDYYATHKLIHTDAIKVLNGIVQGCKMADCALIGGETAEMPSIYQKGDFDLAGFAVGIAEKSDILKRQNIQSGDIILGFASSGFHSNGFSLLRGIIQKKSINMLQKIGGQTLIDLILNPTKIYVKDFLQHKTKINALAHITGGGIQENLIRILPENMCAIIDSASIQTPDFFNIFLPYVQQDEAFRVFNMGIGMVIITPKEYVDSILQNSITDKSQPYIIGHIEEGKKEVIIKR</sequence>
<dbReference type="FunFam" id="3.30.1330.10:FF:000001">
    <property type="entry name" value="Phosphoribosylformylglycinamidine cyclo-ligase"/>
    <property type="match status" value="1"/>
</dbReference>
<evidence type="ECO:0000256" key="11">
    <source>
        <dbReference type="ARBA" id="ARBA00031908"/>
    </source>
</evidence>
<comment type="subcellular location">
    <subcellularLocation>
        <location evidence="1 15">Cytoplasm</location>
    </subcellularLocation>
</comment>
<comment type="similarity">
    <text evidence="3 15">Belongs to the AIR synthase family.</text>
</comment>
<dbReference type="InterPro" id="IPR016188">
    <property type="entry name" value="PurM-like_N"/>
</dbReference>
<keyword evidence="7 15" id="KW-0436">Ligase</keyword>
<dbReference type="PANTHER" id="PTHR10520">
    <property type="entry name" value="TRIFUNCTIONAL PURINE BIOSYNTHETIC PROTEIN ADENOSINE-3-RELATED"/>
    <property type="match status" value="1"/>
</dbReference>
<evidence type="ECO:0000256" key="9">
    <source>
        <dbReference type="ARBA" id="ARBA00022755"/>
    </source>
</evidence>
<evidence type="ECO:0000256" key="1">
    <source>
        <dbReference type="ARBA" id="ARBA00004496"/>
    </source>
</evidence>